<keyword evidence="4" id="KW-0812">Transmembrane</keyword>
<comment type="similarity">
    <text evidence="2 9">Belongs to the chondroitin N-acetylgalactosaminyltransferase family.</text>
</comment>
<evidence type="ECO:0000256" key="7">
    <source>
        <dbReference type="ARBA" id="ARBA00023034"/>
    </source>
</evidence>
<feature type="region of interest" description="Disordered" evidence="10">
    <location>
        <begin position="1"/>
        <end position="31"/>
    </location>
</feature>
<dbReference type="RefSeq" id="XP_014673644.1">
    <property type="nucleotide sequence ID" value="XM_014818158.1"/>
</dbReference>
<evidence type="ECO:0000256" key="2">
    <source>
        <dbReference type="ARBA" id="ARBA00009239"/>
    </source>
</evidence>
<dbReference type="Pfam" id="PF05679">
    <property type="entry name" value="CHGN"/>
    <property type="match status" value="1"/>
</dbReference>
<name>A0ABM1EN73_PRICU</name>
<evidence type="ECO:0000256" key="1">
    <source>
        <dbReference type="ARBA" id="ARBA00004447"/>
    </source>
</evidence>
<keyword evidence="6" id="KW-1133">Transmembrane helix</keyword>
<proteinExistence type="inferred from homology"/>
<dbReference type="SUPFAM" id="SSF53448">
    <property type="entry name" value="Nucleotide-diphospho-sugar transferases"/>
    <property type="match status" value="1"/>
</dbReference>
<dbReference type="InterPro" id="IPR008428">
    <property type="entry name" value="Chond_GalNAc"/>
</dbReference>
<evidence type="ECO:0000256" key="8">
    <source>
        <dbReference type="ARBA" id="ARBA00023136"/>
    </source>
</evidence>
<evidence type="ECO:0000256" key="6">
    <source>
        <dbReference type="ARBA" id="ARBA00022989"/>
    </source>
</evidence>
<keyword evidence="8" id="KW-0472">Membrane</keyword>
<evidence type="ECO:0000256" key="9">
    <source>
        <dbReference type="RuleBase" id="RU364016"/>
    </source>
</evidence>
<evidence type="ECO:0000313" key="11">
    <source>
        <dbReference type="Proteomes" id="UP000695022"/>
    </source>
</evidence>
<keyword evidence="11" id="KW-1185">Reference proteome</keyword>
<dbReference type="InterPro" id="IPR029044">
    <property type="entry name" value="Nucleotide-diphossugar_trans"/>
</dbReference>
<dbReference type="PANTHER" id="PTHR12369">
    <property type="entry name" value="CHONDROITIN SYNTHASE"/>
    <property type="match status" value="1"/>
</dbReference>
<protein>
    <recommendedName>
        <fullName evidence="9">Hexosyltransferase</fullName>
        <ecNumber evidence="9">2.4.1.-</ecNumber>
    </recommendedName>
</protein>
<comment type="subcellular location">
    <subcellularLocation>
        <location evidence="1 9">Golgi apparatus</location>
        <location evidence="1 9">Golgi stack membrane</location>
        <topology evidence="1 9">Single-pass type II membrane protein</topology>
    </subcellularLocation>
</comment>
<dbReference type="InterPro" id="IPR051227">
    <property type="entry name" value="CS_glycosyltransferase"/>
</dbReference>
<accession>A0ABM1EN73</accession>
<dbReference type="EC" id="2.4.1.-" evidence="9"/>
<reference evidence="12" key="1">
    <citation type="submission" date="2025-08" db="UniProtKB">
        <authorList>
            <consortium name="RefSeq"/>
        </authorList>
    </citation>
    <scope>IDENTIFICATION</scope>
</reference>
<gene>
    <name evidence="12" type="primary">LOC106813914</name>
</gene>
<evidence type="ECO:0000256" key="10">
    <source>
        <dbReference type="SAM" id="MobiDB-lite"/>
    </source>
</evidence>
<dbReference type="Proteomes" id="UP000695022">
    <property type="component" value="Unplaced"/>
</dbReference>
<dbReference type="GeneID" id="106813914"/>
<evidence type="ECO:0000256" key="3">
    <source>
        <dbReference type="ARBA" id="ARBA00022679"/>
    </source>
</evidence>
<keyword evidence="5 9" id="KW-0735">Signal-anchor</keyword>
<evidence type="ECO:0000256" key="5">
    <source>
        <dbReference type="ARBA" id="ARBA00022968"/>
    </source>
</evidence>
<dbReference type="Gene3D" id="3.90.550.10">
    <property type="entry name" value="Spore Coat Polysaccharide Biosynthesis Protein SpsA, Chain A"/>
    <property type="match status" value="1"/>
</dbReference>
<keyword evidence="3 9" id="KW-0808">Transferase</keyword>
<dbReference type="PANTHER" id="PTHR12369:SF11">
    <property type="entry name" value="HEXOSYLTRANSFERASE"/>
    <property type="match status" value="1"/>
</dbReference>
<organism evidence="11 12">
    <name type="scientific">Priapulus caudatus</name>
    <name type="common">Priapulid worm</name>
    <dbReference type="NCBI Taxonomy" id="37621"/>
    <lineage>
        <taxon>Eukaryota</taxon>
        <taxon>Metazoa</taxon>
        <taxon>Ecdysozoa</taxon>
        <taxon>Scalidophora</taxon>
        <taxon>Priapulida</taxon>
        <taxon>Priapulimorpha</taxon>
        <taxon>Priapulimorphida</taxon>
        <taxon>Priapulidae</taxon>
        <taxon>Priapulus</taxon>
    </lineage>
</organism>
<sequence>MTPPSRCIPGGRPHQRRALAAQPHAEQPAARIAHDPPAACGPCSPRIQQVSGRRGCRVAVRGVVATVTVGAWSQVLVRGVSAVWGRVWSAGLVESVGRVEFLQNCRLNAKIGRQVYYPVVFSQYNPDIVKAYSPEKYTKDLLDINKYTGMWLHYGFGMACMFGVDYRAVGGFRLDLAGWGGEDVDLYEKHVASDIQVFRAMDPGLIHIYHAKNCSAAAAGARGQPDQQHMCNATLADTYASRTQLALMLLSGKTPPGST</sequence>
<keyword evidence="7 9" id="KW-0333">Golgi apparatus</keyword>
<evidence type="ECO:0000256" key="4">
    <source>
        <dbReference type="ARBA" id="ARBA00022692"/>
    </source>
</evidence>
<evidence type="ECO:0000313" key="12">
    <source>
        <dbReference type="RefSeq" id="XP_014673644.1"/>
    </source>
</evidence>